<organism evidence="2 3">
    <name type="scientific">Pseudobdellovibrio exovorus JSS</name>
    <dbReference type="NCBI Taxonomy" id="1184267"/>
    <lineage>
        <taxon>Bacteria</taxon>
        <taxon>Pseudomonadati</taxon>
        <taxon>Bdellovibrionota</taxon>
        <taxon>Bdellovibrionia</taxon>
        <taxon>Bdellovibrionales</taxon>
        <taxon>Pseudobdellovibrionaceae</taxon>
        <taxon>Pseudobdellovibrio</taxon>
    </lineage>
</organism>
<dbReference type="AlphaFoldDB" id="M4VAG1"/>
<evidence type="ECO:0000259" key="1">
    <source>
        <dbReference type="Pfam" id="PF13387"/>
    </source>
</evidence>
<dbReference type="PATRIC" id="fig|1184267.3.peg.776"/>
<accession>M4VAG1</accession>
<dbReference type="EMBL" id="CP003537">
    <property type="protein sequence ID" value="AGH94986.1"/>
    <property type="molecule type" value="Genomic_DNA"/>
</dbReference>
<dbReference type="eggNOG" id="ENOG5033MX0">
    <property type="taxonomic scope" value="Bacteria"/>
</dbReference>
<proteinExistence type="predicted"/>
<dbReference type="KEGG" id="bex:A11Q_768"/>
<dbReference type="Pfam" id="PF13387">
    <property type="entry name" value="Lnb_N"/>
    <property type="match status" value="1"/>
</dbReference>
<dbReference type="Proteomes" id="UP000012040">
    <property type="component" value="Chromosome"/>
</dbReference>
<dbReference type="STRING" id="1184267.A11Q_768"/>
<dbReference type="HOGENOM" id="CLU_401535_0_0_7"/>
<keyword evidence="3" id="KW-1185">Reference proteome</keyword>
<feature type="domain" description="Lnb N-terminal periplasmic" evidence="1">
    <location>
        <begin position="131"/>
        <end position="256"/>
    </location>
</feature>
<evidence type="ECO:0000313" key="3">
    <source>
        <dbReference type="Proteomes" id="UP000012040"/>
    </source>
</evidence>
<reference evidence="2 3" key="1">
    <citation type="journal article" date="2013" name="ISME J.">
        <title>By their genes ye shall know them: genomic signatures of predatory bacteria.</title>
        <authorList>
            <person name="Pasternak Z."/>
            <person name="Pietrokovski S."/>
            <person name="Rotem O."/>
            <person name="Gophna U."/>
            <person name="Lurie-Weinberger M.N."/>
            <person name="Jurkevitch E."/>
        </authorList>
    </citation>
    <scope>NUCLEOTIDE SEQUENCE [LARGE SCALE GENOMIC DNA]</scope>
    <source>
        <strain evidence="2 3">JSS</strain>
    </source>
</reference>
<sequence>MLGPSFKLALRRELFVALFTTCTVVGGLPAHAQLSPSLMAELDPSCAKTADPDEASYRFTSHSKKYAGKCVDSVRFRAIQNLRIANNTAVLNNYQHERDFWKAEFSTSPENIEAVYFQVVRFPILGIVEAGHAQIRFKLKQPAQLKSQSDANKSAQVQDVLISFEATFPEGEKYNFALGAMDNFGLIARVMSMEQKRLDSPTAPFEQYELNLTAEEGSQLLRTALSRASSIGKRYAYNTLRPNCATEAFDLLDGLDRLKGKFPPFLTVISNDPVAQPSITGLRERGILKQRVQNYEDEQKGIIKTLEVSSQRSVPLLPQVPANPWTLVVTLPNLQRLSPSEKDAILKVRSHLLRQAPLLVQGLGSAMMSEVGGDASTVVIASLKLLQERLATILKESNDLLPQNAQALGLYLVPFKTDSTQTRLDGLGIPAALPFAVTDVVVDESIARSQEIYYHLAEGTRKAGDVGSQAKDVGYLMGTAIRLKLQKNNVQVRSQLMVGLNNQKKPFTMSNSQVVFHENVVTGGENRTTRPVMLVTHTQLGVNQINPAVDIEFGPAGGIAGSLAGDAFGTYQVLKQFGTSCETRSSSTPTLNGVLAESALGKPLLDGFLKGKKVSFQIMNVKMDLGQQAITNMDVKINTWPVTCMSDQSVNTQFVQNANDMLNKLKAEARSGSLMQKLMKGFLQR</sequence>
<gene>
    <name evidence="2" type="ORF">A11Q_768</name>
</gene>
<dbReference type="InterPro" id="IPR025178">
    <property type="entry name" value="Lnb_N"/>
</dbReference>
<name>M4VAG1_9BACT</name>
<protein>
    <recommendedName>
        <fullName evidence="1">Lnb N-terminal periplasmic domain-containing protein</fullName>
    </recommendedName>
</protein>
<evidence type="ECO:0000313" key="2">
    <source>
        <dbReference type="EMBL" id="AGH94986.1"/>
    </source>
</evidence>